<sequence length="156" mass="17145">MTKLTAVAAKASKSGKRGARKGKNNFLGEDLQARFGPLLLGFNEAHHDLLEAKGPTSIRLTNELDIYEIAIEGVTSTSKLTAVVISDGGSNRLEPIDFQTSFCPPLFPDFSYNRDCKDAYIKRLMTCWLEKSFLTHEAAILDGIRALPQEQNVADA</sequence>
<organism evidence="1 2">
    <name type="scientific">Limimaricola cinnabarinus LL-001</name>
    <dbReference type="NCBI Taxonomy" id="1337093"/>
    <lineage>
        <taxon>Bacteria</taxon>
        <taxon>Pseudomonadati</taxon>
        <taxon>Pseudomonadota</taxon>
        <taxon>Alphaproteobacteria</taxon>
        <taxon>Rhodobacterales</taxon>
        <taxon>Paracoccaceae</taxon>
        <taxon>Limimaricola</taxon>
    </lineage>
</organism>
<accession>U2YMX5</accession>
<name>U2YMX5_9RHOB</name>
<reference evidence="1" key="1">
    <citation type="journal article" date="2013" name="Genome Announc.">
        <title>Draft Genome Sequence of Loktanella cinnabarina LL-001T, Isolated from Deep-Sea Floor Sediment.</title>
        <authorList>
            <person name="Nishi S."/>
            <person name="Tsubouchi T."/>
            <person name="Takaki Y."/>
            <person name="Koyanagi R."/>
            <person name="Satoh N."/>
            <person name="Maruyama T."/>
            <person name="Hatada Y."/>
        </authorList>
    </citation>
    <scope>NUCLEOTIDE SEQUENCE [LARGE SCALE GENOMIC DNA]</scope>
    <source>
        <strain evidence="1">LL-001</strain>
    </source>
</reference>
<comment type="caution">
    <text evidence="1">The sequence shown here is derived from an EMBL/GenBank/DDBJ whole genome shotgun (WGS) entry which is preliminary data.</text>
</comment>
<dbReference type="AlphaFoldDB" id="U2YMX5"/>
<protein>
    <submittedName>
        <fullName evidence="1">Uncharacterized protein</fullName>
    </submittedName>
</protein>
<dbReference type="EMBL" id="BATB01000041">
    <property type="protein sequence ID" value="GAD56596.1"/>
    <property type="molecule type" value="Genomic_DNA"/>
</dbReference>
<keyword evidence="2" id="KW-1185">Reference proteome</keyword>
<gene>
    <name evidence="1" type="ORF">MBELCI_2648</name>
</gene>
<evidence type="ECO:0000313" key="1">
    <source>
        <dbReference type="EMBL" id="GAD56596.1"/>
    </source>
</evidence>
<dbReference type="Proteomes" id="UP000016566">
    <property type="component" value="Unassembled WGS sequence"/>
</dbReference>
<proteinExistence type="predicted"/>
<evidence type="ECO:0000313" key="2">
    <source>
        <dbReference type="Proteomes" id="UP000016566"/>
    </source>
</evidence>
<dbReference type="RefSeq" id="WP_021694697.1">
    <property type="nucleotide sequence ID" value="NZ_BATB01000041.1"/>
</dbReference>